<dbReference type="InterPro" id="IPR036770">
    <property type="entry name" value="Ankyrin_rpt-contain_sf"/>
</dbReference>
<reference evidence="2" key="1">
    <citation type="submission" date="2020-12" db="EMBL/GenBank/DDBJ databases">
        <title>Antrihabitans popcorni sp. nov. and Antrihabitans auranticaus sp. nov., isolated from a larva cave.</title>
        <authorList>
            <person name="Lee S.D."/>
            <person name="Kim I.S."/>
        </authorList>
    </citation>
    <scope>NUCLEOTIDE SEQUENCE</scope>
    <source>
        <strain evidence="2">YC3-6</strain>
    </source>
</reference>
<keyword evidence="1" id="KW-0040">ANK repeat</keyword>
<protein>
    <submittedName>
        <fullName evidence="2">Ankyrin repeat domain-containing protein</fullName>
    </submittedName>
</protein>
<organism evidence="2 3">
    <name type="scientific">Antrihabitans stalagmiti</name>
    <dbReference type="NCBI Taxonomy" id="2799499"/>
    <lineage>
        <taxon>Bacteria</taxon>
        <taxon>Bacillati</taxon>
        <taxon>Actinomycetota</taxon>
        <taxon>Actinomycetes</taxon>
        <taxon>Mycobacteriales</taxon>
        <taxon>Nocardiaceae</taxon>
        <taxon>Antrihabitans</taxon>
    </lineage>
</organism>
<dbReference type="Proteomes" id="UP000655868">
    <property type="component" value="Unassembled WGS sequence"/>
</dbReference>
<dbReference type="InterPro" id="IPR002110">
    <property type="entry name" value="Ankyrin_rpt"/>
</dbReference>
<dbReference type="PANTHER" id="PTHR46224:SF6">
    <property type="entry name" value="ANKYRIN REPEAT FAMILY PROTEIN"/>
    <property type="match status" value="1"/>
</dbReference>
<dbReference type="SUPFAM" id="SSF48403">
    <property type="entry name" value="Ankyrin repeat"/>
    <property type="match status" value="1"/>
</dbReference>
<accession>A0A934U2L3</accession>
<dbReference type="RefSeq" id="WP_199703807.1">
    <property type="nucleotide sequence ID" value="NZ_JAEMNV010000003.1"/>
</dbReference>
<dbReference type="Gene3D" id="1.25.40.20">
    <property type="entry name" value="Ankyrin repeat-containing domain"/>
    <property type="match status" value="1"/>
</dbReference>
<proteinExistence type="predicted"/>
<feature type="repeat" description="ANK" evidence="1">
    <location>
        <begin position="191"/>
        <end position="226"/>
    </location>
</feature>
<dbReference type="SMART" id="SM00248">
    <property type="entry name" value="ANK"/>
    <property type="match status" value="4"/>
</dbReference>
<keyword evidence="3" id="KW-1185">Reference proteome</keyword>
<sequence length="315" mass="33802">MEELTRYQENCAAMVVSRDGDELVFWSDFDDNGRSIMSESRVAITDYIAKGEGPWPWYDLRDRRSGALQVCAALGVTPPPWTEPLAPDVQSLFDRAGNGWASVTDLLGKGIDPDVLDACGASPLWYAVRSLQPEAALALLDAGADPGRRIELSARGDRFTTILHEIVLLGRTTALQRALSRGVDPSLRDSDGATPIHRLGERSDHVNPELVRRLVAAGADVNAATTSGQRPIEAAALQLLPATLATLLDLGAEPARALTALLVWWSANVRWAGYRAGDVVEVVELLRIGGAAITDRDRELATQAGHAKVAAALQG</sequence>
<evidence type="ECO:0000313" key="3">
    <source>
        <dbReference type="Proteomes" id="UP000655868"/>
    </source>
</evidence>
<comment type="caution">
    <text evidence="2">The sequence shown here is derived from an EMBL/GenBank/DDBJ whole genome shotgun (WGS) entry which is preliminary data.</text>
</comment>
<dbReference type="InterPro" id="IPR051616">
    <property type="entry name" value="Cul2-RING_E3_ligase_SR"/>
</dbReference>
<name>A0A934U2L3_9NOCA</name>
<dbReference type="PROSITE" id="PS50088">
    <property type="entry name" value="ANK_REPEAT"/>
    <property type="match status" value="1"/>
</dbReference>
<dbReference type="AlphaFoldDB" id="A0A934U2L3"/>
<dbReference type="EMBL" id="JAEMNV010000003">
    <property type="protein sequence ID" value="MBJ8339090.1"/>
    <property type="molecule type" value="Genomic_DNA"/>
</dbReference>
<dbReference type="PANTHER" id="PTHR46224">
    <property type="entry name" value="ANKYRIN REPEAT FAMILY PROTEIN"/>
    <property type="match status" value="1"/>
</dbReference>
<evidence type="ECO:0000313" key="2">
    <source>
        <dbReference type="EMBL" id="MBJ8339090.1"/>
    </source>
</evidence>
<dbReference type="Pfam" id="PF00023">
    <property type="entry name" value="Ank"/>
    <property type="match status" value="1"/>
</dbReference>
<gene>
    <name evidence="2" type="ORF">JGU71_09350</name>
</gene>
<evidence type="ECO:0000256" key="1">
    <source>
        <dbReference type="PROSITE-ProRule" id="PRU00023"/>
    </source>
</evidence>